<gene>
    <name evidence="5 9" type="primary">xseA</name>
    <name evidence="9" type="ORF">DDZ15_16055</name>
</gene>
<dbReference type="CDD" id="cd04489">
    <property type="entry name" value="ExoVII_LU_OBF"/>
    <property type="match status" value="1"/>
</dbReference>
<dbReference type="RefSeq" id="WP_109648146.1">
    <property type="nucleotide sequence ID" value="NZ_QGGB01000012.1"/>
</dbReference>
<keyword evidence="3 5" id="KW-0378">Hydrolase</keyword>
<comment type="catalytic activity">
    <reaction evidence="5 6">
        <text>Exonucleolytic cleavage in either 5'- to 3'- or 3'- to 5'-direction to yield nucleoside 5'-phosphates.</text>
        <dbReference type="EC" id="3.1.11.6"/>
    </reaction>
</comment>
<dbReference type="PANTHER" id="PTHR30008">
    <property type="entry name" value="EXODEOXYRIBONUCLEASE 7 LARGE SUBUNIT"/>
    <property type="match status" value="1"/>
</dbReference>
<dbReference type="PANTHER" id="PTHR30008:SF0">
    <property type="entry name" value="EXODEOXYRIBONUCLEASE 7 LARGE SUBUNIT"/>
    <property type="match status" value="1"/>
</dbReference>
<evidence type="ECO:0000256" key="4">
    <source>
        <dbReference type="ARBA" id="ARBA00022839"/>
    </source>
</evidence>
<comment type="subunit">
    <text evidence="5">Heterooligomer composed of large and small subunits.</text>
</comment>
<evidence type="ECO:0000256" key="1">
    <source>
        <dbReference type="ARBA" id="ARBA00022490"/>
    </source>
</evidence>
<organism evidence="9 10">
    <name type="scientific">Rhodohalobacter mucosus</name>
    <dbReference type="NCBI Taxonomy" id="2079485"/>
    <lineage>
        <taxon>Bacteria</taxon>
        <taxon>Pseudomonadati</taxon>
        <taxon>Balneolota</taxon>
        <taxon>Balneolia</taxon>
        <taxon>Balneolales</taxon>
        <taxon>Balneolaceae</taxon>
        <taxon>Rhodohalobacter</taxon>
    </lineage>
</organism>
<comment type="subcellular location">
    <subcellularLocation>
        <location evidence="5 6">Cytoplasm</location>
    </subcellularLocation>
</comment>
<dbReference type="HAMAP" id="MF_00378">
    <property type="entry name" value="Exonuc_7_L"/>
    <property type="match status" value="1"/>
</dbReference>
<dbReference type="NCBIfam" id="TIGR00237">
    <property type="entry name" value="xseA"/>
    <property type="match status" value="1"/>
</dbReference>
<dbReference type="AlphaFoldDB" id="A0A316TL29"/>
<keyword evidence="2 5" id="KW-0540">Nuclease</keyword>
<comment type="similarity">
    <text evidence="5 6">Belongs to the XseA family.</text>
</comment>
<name>A0A316TL29_9BACT</name>
<dbReference type="Pfam" id="PF02601">
    <property type="entry name" value="Exonuc_VII_L"/>
    <property type="match status" value="1"/>
</dbReference>
<accession>A0A316TL29</accession>
<keyword evidence="1 5" id="KW-0963">Cytoplasm</keyword>
<feature type="domain" description="Exonuclease VII large subunit C-terminal" evidence="7">
    <location>
        <begin position="128"/>
        <end position="441"/>
    </location>
</feature>
<dbReference type="GO" id="GO:0005737">
    <property type="term" value="C:cytoplasm"/>
    <property type="evidence" value="ECO:0007669"/>
    <property type="project" value="UniProtKB-SubCell"/>
</dbReference>
<proteinExistence type="inferred from homology"/>
<evidence type="ECO:0000256" key="5">
    <source>
        <dbReference type="HAMAP-Rule" id="MF_00378"/>
    </source>
</evidence>
<reference evidence="9 10" key="1">
    <citation type="submission" date="2018-05" db="EMBL/GenBank/DDBJ databases">
        <title>Rhodohalobacter halophilus gen. nov., sp. nov., a moderately halophilic member of the family Balneolaceae.</title>
        <authorList>
            <person name="Liu Z.-W."/>
        </authorList>
    </citation>
    <scope>NUCLEOTIDE SEQUENCE [LARGE SCALE GENOMIC DNA]</scope>
    <source>
        <strain evidence="9 10">8A47</strain>
    </source>
</reference>
<evidence type="ECO:0000313" key="9">
    <source>
        <dbReference type="EMBL" id="PWN05070.1"/>
    </source>
</evidence>
<evidence type="ECO:0000256" key="3">
    <source>
        <dbReference type="ARBA" id="ARBA00022801"/>
    </source>
</evidence>
<dbReference type="OrthoDB" id="9802795at2"/>
<dbReference type="GO" id="GO:0008855">
    <property type="term" value="F:exodeoxyribonuclease VII activity"/>
    <property type="evidence" value="ECO:0007669"/>
    <property type="project" value="UniProtKB-UniRule"/>
</dbReference>
<evidence type="ECO:0000256" key="6">
    <source>
        <dbReference type="RuleBase" id="RU004355"/>
    </source>
</evidence>
<dbReference type="EC" id="3.1.11.6" evidence="5"/>
<dbReference type="InterPro" id="IPR025824">
    <property type="entry name" value="OB-fold_nuc-bd_dom"/>
</dbReference>
<dbReference type="InterPro" id="IPR003753">
    <property type="entry name" value="Exonuc_VII_L"/>
</dbReference>
<dbReference type="GO" id="GO:0003676">
    <property type="term" value="F:nucleic acid binding"/>
    <property type="evidence" value="ECO:0007669"/>
    <property type="project" value="InterPro"/>
</dbReference>
<evidence type="ECO:0000259" key="7">
    <source>
        <dbReference type="Pfam" id="PF02601"/>
    </source>
</evidence>
<comment type="caution">
    <text evidence="9">The sequence shown here is derived from an EMBL/GenBank/DDBJ whole genome shotgun (WGS) entry which is preliminary data.</text>
</comment>
<dbReference type="Pfam" id="PF13742">
    <property type="entry name" value="tRNA_anti_2"/>
    <property type="match status" value="1"/>
</dbReference>
<dbReference type="GO" id="GO:0006308">
    <property type="term" value="P:DNA catabolic process"/>
    <property type="evidence" value="ECO:0007669"/>
    <property type="project" value="UniProtKB-UniRule"/>
</dbReference>
<dbReference type="InterPro" id="IPR020579">
    <property type="entry name" value="Exonuc_VII_lsu_C"/>
</dbReference>
<comment type="function">
    <text evidence="5">Bidirectionally degrades single-stranded DNA into large acid-insoluble oligonucleotides, which are then degraded further into small acid-soluble oligonucleotides.</text>
</comment>
<protein>
    <recommendedName>
        <fullName evidence="5">Exodeoxyribonuclease 7 large subunit</fullName>
        <ecNumber evidence="5">3.1.11.6</ecNumber>
    </recommendedName>
    <alternativeName>
        <fullName evidence="5">Exodeoxyribonuclease VII large subunit</fullName>
        <shortName evidence="5">Exonuclease VII large subunit</shortName>
    </alternativeName>
</protein>
<keyword evidence="4 5" id="KW-0269">Exonuclease</keyword>
<dbReference type="Proteomes" id="UP000245533">
    <property type="component" value="Unassembled WGS sequence"/>
</dbReference>
<evidence type="ECO:0000313" key="10">
    <source>
        <dbReference type="Proteomes" id="UP000245533"/>
    </source>
</evidence>
<evidence type="ECO:0000256" key="2">
    <source>
        <dbReference type="ARBA" id="ARBA00022722"/>
    </source>
</evidence>
<feature type="domain" description="OB-fold nucleic acid binding" evidence="8">
    <location>
        <begin position="13"/>
        <end position="103"/>
    </location>
</feature>
<dbReference type="GO" id="GO:0009318">
    <property type="term" value="C:exodeoxyribonuclease VII complex"/>
    <property type="evidence" value="ECO:0007669"/>
    <property type="project" value="UniProtKB-UniRule"/>
</dbReference>
<sequence>MTSQIPFAFDVPSVSDLTNRIKTLLENNFRDILVEGEISNVSQSRNGHYYFTVKDDDAQLPCVIWRGMAQRLNVDLRDGQQVVLGGDLQVYPPHGRYQMIVSLVQQAGTGKLQQKFEQLKHKLEAEGLFRDDHKKPLPPYPFRIGVITSSTGAAFQDIRSTFEHRWPAATLYLYHASVQGLNAAGELVRGLDYFANEPTPVELIIIGRGGGSLEDLWPFNEEPVARAIYNSPIPVISAVGHEVDYSISDFVADARAATPTQAAVIAAPDIDELRYQIEDYTEFLGTYMDQKFSRYREYISTLAKSHALLVVQEKLRYHRNRTDSLAEKLSRSIERKMNAEKNRLGMFQAALSQNTPERDIRTALDQVERQEERLRSHIDRLLVRKRTALREMHSHLNGLNPNAPLERGFARVHQNGVWIRSSNNFSPQKPTEIEWGDGKLSLGKT</sequence>
<dbReference type="EMBL" id="QGGB01000012">
    <property type="protein sequence ID" value="PWN05070.1"/>
    <property type="molecule type" value="Genomic_DNA"/>
</dbReference>
<evidence type="ECO:0000259" key="8">
    <source>
        <dbReference type="Pfam" id="PF13742"/>
    </source>
</evidence>
<keyword evidence="10" id="KW-1185">Reference proteome</keyword>